<dbReference type="Gene3D" id="3.40.50.720">
    <property type="entry name" value="NAD(P)-binding Rossmann-like Domain"/>
    <property type="match status" value="1"/>
</dbReference>
<dbReference type="EMBL" id="JBEPMB010000003">
    <property type="protein sequence ID" value="MET3614372.1"/>
    <property type="molecule type" value="Genomic_DNA"/>
</dbReference>
<protein>
    <submittedName>
        <fullName evidence="1">NAD(P)-dependent dehydrogenase (Short-subunit alcohol dehydrogenase family)</fullName>
    </submittedName>
</protein>
<comment type="caution">
    <text evidence="1">The sequence shown here is derived from an EMBL/GenBank/DDBJ whole genome shotgun (WGS) entry which is preliminary data.</text>
</comment>
<name>A0ABV2J0U2_9HYPH</name>
<organism evidence="1 2">
    <name type="scientific">Rhizobium aquaticum</name>
    <dbReference type="NCBI Taxonomy" id="1549636"/>
    <lineage>
        <taxon>Bacteria</taxon>
        <taxon>Pseudomonadati</taxon>
        <taxon>Pseudomonadota</taxon>
        <taxon>Alphaproteobacteria</taxon>
        <taxon>Hyphomicrobiales</taxon>
        <taxon>Rhizobiaceae</taxon>
        <taxon>Rhizobium/Agrobacterium group</taxon>
        <taxon>Rhizobium</taxon>
    </lineage>
</organism>
<accession>A0ABV2J0U2</accession>
<dbReference type="SUPFAM" id="SSF51735">
    <property type="entry name" value="NAD(P)-binding Rossmann-fold domains"/>
    <property type="match status" value="1"/>
</dbReference>
<dbReference type="Proteomes" id="UP001549047">
    <property type="component" value="Unassembled WGS sequence"/>
</dbReference>
<keyword evidence="2" id="KW-1185">Reference proteome</keyword>
<evidence type="ECO:0000313" key="1">
    <source>
        <dbReference type="EMBL" id="MET3614372.1"/>
    </source>
</evidence>
<dbReference type="PRINTS" id="PR00081">
    <property type="entry name" value="GDHRDH"/>
</dbReference>
<dbReference type="InterPro" id="IPR051468">
    <property type="entry name" value="Fungal_SecMetab_SDRs"/>
</dbReference>
<dbReference type="PANTHER" id="PTHR43544">
    <property type="entry name" value="SHORT-CHAIN DEHYDROGENASE/REDUCTASE"/>
    <property type="match status" value="1"/>
</dbReference>
<sequence length="233" mass="24193">MASLRENYRALVIGASGGIGGAIAQALEADTRCGGVIRLSRRDNLGFDVTDDASVGQAAQRIAAQVDGLDLIFNATGALTIEGVGPEKALKAVDPQVMLKQFALNAVGPALLLKHFAALLPRDRRSVFVSLSARVGSIGDNHLGGWISYRAAKAAQNQIVRTAAIEIARTRPLAVVATLHPGTVETGLSIGYRGNHAAVAPSEAAANLLDVLNGLPPESTGGFFAYDGSAIEW</sequence>
<dbReference type="InterPro" id="IPR036291">
    <property type="entry name" value="NAD(P)-bd_dom_sf"/>
</dbReference>
<dbReference type="Pfam" id="PF13561">
    <property type="entry name" value="adh_short_C2"/>
    <property type="match status" value="1"/>
</dbReference>
<evidence type="ECO:0000313" key="2">
    <source>
        <dbReference type="Proteomes" id="UP001549047"/>
    </source>
</evidence>
<reference evidence="1 2" key="1">
    <citation type="submission" date="2024-06" db="EMBL/GenBank/DDBJ databases">
        <title>Genomic Encyclopedia of Type Strains, Phase IV (KMG-IV): sequencing the most valuable type-strain genomes for metagenomic binning, comparative biology and taxonomic classification.</title>
        <authorList>
            <person name="Goeker M."/>
        </authorList>
    </citation>
    <scope>NUCLEOTIDE SEQUENCE [LARGE SCALE GENOMIC DNA]</scope>
    <source>
        <strain evidence="1 2">DSM 29780</strain>
    </source>
</reference>
<dbReference type="RefSeq" id="WP_354556868.1">
    <property type="nucleotide sequence ID" value="NZ_JBEPMB010000003.1"/>
</dbReference>
<proteinExistence type="predicted"/>
<gene>
    <name evidence="1" type="ORF">ABID16_002709</name>
</gene>
<dbReference type="PANTHER" id="PTHR43544:SF12">
    <property type="entry name" value="NAD(P)-BINDING ROSSMANN-FOLD SUPERFAMILY PROTEIN"/>
    <property type="match status" value="1"/>
</dbReference>
<dbReference type="InterPro" id="IPR002347">
    <property type="entry name" value="SDR_fam"/>
</dbReference>